<gene>
    <name evidence="1" type="ORF">Pmani_016875</name>
</gene>
<keyword evidence="2" id="KW-1185">Reference proteome</keyword>
<reference evidence="1" key="1">
    <citation type="submission" date="2023-11" db="EMBL/GenBank/DDBJ databases">
        <title>Genome assemblies of two species of porcelain crab, Petrolisthes cinctipes and Petrolisthes manimaculis (Anomura: Porcellanidae).</title>
        <authorList>
            <person name="Angst P."/>
        </authorList>
    </citation>
    <scope>NUCLEOTIDE SEQUENCE</scope>
    <source>
        <strain evidence="1">PB745_02</strain>
        <tissue evidence="1">Gill</tissue>
    </source>
</reference>
<evidence type="ECO:0000313" key="1">
    <source>
        <dbReference type="EMBL" id="KAK4311636.1"/>
    </source>
</evidence>
<comment type="caution">
    <text evidence="1">The sequence shown here is derived from an EMBL/GenBank/DDBJ whole genome shotgun (WGS) entry which is preliminary data.</text>
</comment>
<dbReference type="EMBL" id="JAWZYT010001494">
    <property type="protein sequence ID" value="KAK4311636.1"/>
    <property type="molecule type" value="Genomic_DNA"/>
</dbReference>
<evidence type="ECO:0000313" key="2">
    <source>
        <dbReference type="Proteomes" id="UP001292094"/>
    </source>
</evidence>
<sequence>MSQYDKQSVYGGDVVTLLCEAQGFPIPSFSRFRVSLRKLVRVQEASHSFVAWVPPLHSSVLPKPSPYHSLEPFSSESPKVAEMAKSNTFSRHQGTSFALACRAQGFPVPQFRDQTGSTLHPSLQHTGTPTTLIQPASLSTPRLELKDKFTGLASTSAVGESAVMTCSAQAHPPPKYRSDPAGLSSPHVSVSEKLIGLASQTWVGLSATLTCLVQAHPPPKHRTDLHYTSHCQGFRH</sequence>
<organism evidence="1 2">
    <name type="scientific">Petrolisthes manimaculis</name>
    <dbReference type="NCBI Taxonomy" id="1843537"/>
    <lineage>
        <taxon>Eukaryota</taxon>
        <taxon>Metazoa</taxon>
        <taxon>Ecdysozoa</taxon>
        <taxon>Arthropoda</taxon>
        <taxon>Crustacea</taxon>
        <taxon>Multicrustacea</taxon>
        <taxon>Malacostraca</taxon>
        <taxon>Eumalacostraca</taxon>
        <taxon>Eucarida</taxon>
        <taxon>Decapoda</taxon>
        <taxon>Pleocyemata</taxon>
        <taxon>Anomura</taxon>
        <taxon>Galatheoidea</taxon>
        <taxon>Porcellanidae</taxon>
        <taxon>Petrolisthes</taxon>
    </lineage>
</organism>
<protein>
    <submittedName>
        <fullName evidence="1">Uncharacterized protein</fullName>
    </submittedName>
</protein>
<dbReference type="Proteomes" id="UP001292094">
    <property type="component" value="Unassembled WGS sequence"/>
</dbReference>
<dbReference type="AlphaFoldDB" id="A0AAE1PPH3"/>
<accession>A0AAE1PPH3</accession>
<name>A0AAE1PPH3_9EUCA</name>
<proteinExistence type="predicted"/>